<gene>
    <name evidence="4" type="ORF">NX722_21210</name>
</gene>
<evidence type="ECO:0000259" key="3">
    <source>
        <dbReference type="Pfam" id="PF18709"/>
    </source>
</evidence>
<keyword evidence="5" id="KW-1185">Reference proteome</keyword>
<dbReference type="Pfam" id="PF18709">
    <property type="entry name" value="DLP_helical"/>
    <property type="match status" value="1"/>
</dbReference>
<feature type="domain" description="G" evidence="2">
    <location>
        <begin position="46"/>
        <end position="153"/>
    </location>
</feature>
<accession>A0ABT3N0D6</accession>
<dbReference type="InterPro" id="IPR006073">
    <property type="entry name" value="GTP-bd"/>
</dbReference>
<dbReference type="SUPFAM" id="SSF52540">
    <property type="entry name" value="P-loop containing nucleoside triphosphate hydrolases"/>
    <property type="match status" value="1"/>
</dbReference>
<dbReference type="EMBL" id="JAPFCC010000001">
    <property type="protein sequence ID" value="MCW7555095.1"/>
    <property type="molecule type" value="Genomic_DNA"/>
</dbReference>
<evidence type="ECO:0000256" key="1">
    <source>
        <dbReference type="SAM" id="Coils"/>
    </source>
</evidence>
<dbReference type="Pfam" id="PF01926">
    <property type="entry name" value="MMR_HSR1"/>
    <property type="match status" value="1"/>
</dbReference>
<feature type="domain" description="Dynamin-like helical" evidence="3">
    <location>
        <begin position="297"/>
        <end position="519"/>
    </location>
</feature>
<evidence type="ECO:0000313" key="4">
    <source>
        <dbReference type="EMBL" id="MCW7555095.1"/>
    </source>
</evidence>
<dbReference type="InterPro" id="IPR040576">
    <property type="entry name" value="DLP_helical"/>
</dbReference>
<dbReference type="RefSeq" id="WP_262564865.1">
    <property type="nucleotide sequence ID" value="NZ_JAPFCC010000001.1"/>
</dbReference>
<name>A0ABT3N0D6_9GAMM</name>
<dbReference type="InterPro" id="IPR027417">
    <property type="entry name" value="P-loop_NTPase"/>
</dbReference>
<evidence type="ECO:0000259" key="2">
    <source>
        <dbReference type="Pfam" id="PF01926"/>
    </source>
</evidence>
<proteinExistence type="predicted"/>
<dbReference type="Gene3D" id="3.40.50.300">
    <property type="entry name" value="P-loop containing nucleotide triphosphate hydrolases"/>
    <property type="match status" value="1"/>
</dbReference>
<dbReference type="Proteomes" id="UP001209854">
    <property type="component" value="Unassembled WGS sequence"/>
</dbReference>
<dbReference type="CDD" id="cd00882">
    <property type="entry name" value="Ras_like_GTPase"/>
    <property type="match status" value="1"/>
</dbReference>
<keyword evidence="1" id="KW-0175">Coiled coil</keyword>
<reference evidence="4 5" key="1">
    <citation type="submission" date="2022-10" db="EMBL/GenBank/DDBJ databases">
        <title>High-quality genome sequences of two octocoral-associated bacteria, Endozoicomonas euniceicola EF212 and Endozoicomonas gorgoniicola PS125.</title>
        <authorList>
            <person name="Chiou Y.-J."/>
            <person name="Chen Y.-H."/>
        </authorList>
    </citation>
    <scope>NUCLEOTIDE SEQUENCE [LARGE SCALE GENOMIC DNA]</scope>
    <source>
        <strain evidence="4 5">PS125</strain>
    </source>
</reference>
<comment type="caution">
    <text evidence="4">The sequence shown here is derived from an EMBL/GenBank/DDBJ whole genome shotgun (WGS) entry which is preliminary data.</text>
</comment>
<evidence type="ECO:0000313" key="5">
    <source>
        <dbReference type="Proteomes" id="UP001209854"/>
    </source>
</evidence>
<protein>
    <submittedName>
        <fullName evidence="4">50S ribosome-binding GTPase</fullName>
    </submittedName>
</protein>
<feature type="coiled-coil region" evidence="1">
    <location>
        <begin position="309"/>
        <end position="355"/>
    </location>
</feature>
<sequence length="575" mass="64353">MINLSLYQRKTRQLHQRVLEVLEPIDSSAYFAVKDAYDSDEPKLQLALIGQYNAGKSTIIKALTDNQDIKIDSNVCTDDVTAYDWNNIRILDTPGIHAGREDHDKTTYSAIDKADLLIFAITNELFDDVIGKHFRQLAFEHQKAKEMLLVVNKMARDSGTPDIKIPSLLPVLEPSLPEDFQTTFIDAECYLEAQEEDDPEDRAELLEESHFDELVTAINRFVTSKGIMGKLTTPLSTMQTVVRKLQTEKSVSDPNEQILVELLHRKQAILREAGLRLKRTMQEMLRRTTYEVAGEGDRVAESLSETSSEEKVKENIETAKKNCESALAKLNENYADAVKQHVEQLEFELKQLEESQLAQSLNSAIERIASLSAADIDQLGSDVTINSYDTGSKERYGKLAGWAHKGLNFTFKSAQGAKATAGNIGSATAASGSQIHQGVKFVGKMIGYKFKPWQAVNIAKNIGNFARYAGPVLSLIGIGFQIYDDIKQEECRQSLHKARADVRRDFLKISRDLDQDFQQQILQVCEDIHSDTLSQTQSVLDEMTAGAIQKNSQLEQLHQLDRDISGLIGEIQQAA</sequence>
<organism evidence="4 5">
    <name type="scientific">Endozoicomonas gorgoniicola</name>
    <dbReference type="NCBI Taxonomy" id="1234144"/>
    <lineage>
        <taxon>Bacteria</taxon>
        <taxon>Pseudomonadati</taxon>
        <taxon>Pseudomonadota</taxon>
        <taxon>Gammaproteobacteria</taxon>
        <taxon>Oceanospirillales</taxon>
        <taxon>Endozoicomonadaceae</taxon>
        <taxon>Endozoicomonas</taxon>
    </lineage>
</organism>